<protein>
    <submittedName>
        <fullName evidence="12">Zinc finger protein ZAT10-like</fullName>
    </submittedName>
</protein>
<name>A0A1S3CSQ4_CUCME</name>
<reference evidence="11" key="3">
    <citation type="submission" date="2025-05" db="UniProtKB">
        <authorList>
            <consortium name="RefSeq"/>
        </authorList>
    </citation>
    <scope>NUCLEOTIDE SEQUENCE [LARGE SCALE GENOMIC DNA]</scope>
</reference>
<evidence type="ECO:0000256" key="2">
    <source>
        <dbReference type="ARBA" id="ARBA00022737"/>
    </source>
</evidence>
<dbReference type="GO" id="GO:0005634">
    <property type="term" value="C:nucleus"/>
    <property type="evidence" value="ECO:0007669"/>
    <property type="project" value="TreeGrafter"/>
</dbReference>
<keyword evidence="4" id="KW-0862">Zinc</keyword>
<evidence type="ECO:0000256" key="6">
    <source>
        <dbReference type="ARBA" id="ARBA00023163"/>
    </source>
</evidence>
<dbReference type="AlphaFoldDB" id="A0A1S3CSQ4"/>
<feature type="compositionally biased region" description="Low complexity" evidence="8">
    <location>
        <begin position="72"/>
        <end position="83"/>
    </location>
</feature>
<dbReference type="Pfam" id="PF13912">
    <property type="entry name" value="zf-C2H2_6"/>
    <property type="match status" value="2"/>
</dbReference>
<feature type="region of interest" description="Disordered" evidence="8">
    <location>
        <begin position="67"/>
        <end position="88"/>
    </location>
</feature>
<evidence type="ECO:0000313" key="10">
    <source>
        <dbReference type="EnsemblPlants" id="MELO3C000019.2.1"/>
    </source>
</evidence>
<dbReference type="PANTHER" id="PTHR45988:SF90">
    <property type="entry name" value="ZINC FINGER PROTEIN ZAT10-LIKE"/>
    <property type="match status" value="1"/>
</dbReference>
<feature type="region of interest" description="Disordered" evidence="8">
    <location>
        <begin position="168"/>
        <end position="203"/>
    </location>
</feature>
<dbReference type="PROSITE" id="PS50157">
    <property type="entry name" value="ZINC_FINGER_C2H2_2"/>
    <property type="match status" value="2"/>
</dbReference>
<organism evidence="11 12">
    <name type="scientific">Cucumis melo</name>
    <name type="common">Muskmelon</name>
    <dbReference type="NCBI Taxonomy" id="3656"/>
    <lineage>
        <taxon>Eukaryota</taxon>
        <taxon>Viridiplantae</taxon>
        <taxon>Streptophyta</taxon>
        <taxon>Embryophyta</taxon>
        <taxon>Tracheophyta</taxon>
        <taxon>Spermatophyta</taxon>
        <taxon>Magnoliopsida</taxon>
        <taxon>eudicotyledons</taxon>
        <taxon>Gunneridae</taxon>
        <taxon>Pentapetalae</taxon>
        <taxon>rosids</taxon>
        <taxon>fabids</taxon>
        <taxon>Cucurbitales</taxon>
        <taxon>Cucurbitaceae</taxon>
        <taxon>Benincaseae</taxon>
        <taxon>Cucumis</taxon>
    </lineage>
</organism>
<dbReference type="Gene3D" id="3.30.160.60">
    <property type="entry name" value="Classic Zinc Finger"/>
    <property type="match status" value="1"/>
</dbReference>
<dbReference type="SUPFAM" id="SSF57667">
    <property type="entry name" value="beta-beta-alpha zinc fingers"/>
    <property type="match status" value="1"/>
</dbReference>
<feature type="domain" description="C2H2-type" evidence="9">
    <location>
        <begin position="150"/>
        <end position="172"/>
    </location>
</feature>
<evidence type="ECO:0000313" key="12">
    <source>
        <dbReference type="RefSeq" id="XP_008467082.1"/>
    </source>
</evidence>
<evidence type="ECO:0000313" key="11">
    <source>
        <dbReference type="Proteomes" id="UP001652600"/>
    </source>
</evidence>
<dbReference type="SMART" id="SM00355">
    <property type="entry name" value="ZnF_C2H2"/>
    <property type="match status" value="2"/>
</dbReference>
<dbReference type="InterPro" id="IPR013087">
    <property type="entry name" value="Znf_C2H2_type"/>
</dbReference>
<dbReference type="GO" id="GO:0008270">
    <property type="term" value="F:zinc ion binding"/>
    <property type="evidence" value="ECO:0007669"/>
    <property type="project" value="UniProtKB-KW"/>
</dbReference>
<evidence type="ECO:0000256" key="8">
    <source>
        <dbReference type="SAM" id="MobiDB-lite"/>
    </source>
</evidence>
<reference evidence="12" key="2">
    <citation type="submission" date="2025-04" db="UniProtKB">
        <authorList>
            <consortium name="RefSeq"/>
        </authorList>
    </citation>
    <scope>IDENTIFICATION</scope>
</reference>
<dbReference type="eggNOG" id="KOG1721">
    <property type="taxonomic scope" value="Eukaryota"/>
</dbReference>
<evidence type="ECO:0000259" key="9">
    <source>
        <dbReference type="PROSITE" id="PS50157"/>
    </source>
</evidence>
<keyword evidence="6" id="KW-0804">Transcription</keyword>
<dbReference type="InParanoid" id="A0A1S3CSQ4"/>
<dbReference type="InterPro" id="IPR044653">
    <property type="entry name" value="AZF1/2/3-like"/>
</dbReference>
<keyword evidence="5" id="KW-0805">Transcription regulation</keyword>
<dbReference type="Gramene" id="MELO3C000019.2.1">
    <property type="protein sequence ID" value="MELO3C000019.2.1"/>
    <property type="gene ID" value="MELO3C000019.2"/>
</dbReference>
<feature type="compositionally biased region" description="Polar residues" evidence="8">
    <location>
        <begin position="124"/>
        <end position="146"/>
    </location>
</feature>
<dbReference type="RefSeq" id="XP_008467082.1">
    <property type="nucleotide sequence ID" value="XM_008468860.2"/>
</dbReference>
<keyword evidence="3 7" id="KW-0863">Zinc-finger</keyword>
<dbReference type="PANTHER" id="PTHR45988">
    <property type="entry name" value="C2H2 TYPE ZINC FINGER TRANSCRIPTION FACTOR FAMILY-RELATED"/>
    <property type="match status" value="1"/>
</dbReference>
<evidence type="ECO:0000256" key="1">
    <source>
        <dbReference type="ARBA" id="ARBA00022723"/>
    </source>
</evidence>
<dbReference type="Proteomes" id="UP001652600">
    <property type="component" value="Chromosome 1"/>
</dbReference>
<feature type="region of interest" description="Disordered" evidence="8">
    <location>
        <begin position="219"/>
        <end position="264"/>
    </location>
</feature>
<evidence type="ECO:0000256" key="4">
    <source>
        <dbReference type="ARBA" id="ARBA00022833"/>
    </source>
</evidence>
<dbReference type="PROSITE" id="PS00028">
    <property type="entry name" value="ZINC_FINGER_C2H2_1"/>
    <property type="match status" value="2"/>
</dbReference>
<dbReference type="EnsemblPlants" id="MELO3C000019.2.1">
    <property type="protein sequence ID" value="MELO3C000019.2.1"/>
    <property type="gene ID" value="MELO3C000019.2"/>
</dbReference>
<keyword evidence="2" id="KW-0677">Repeat</keyword>
<keyword evidence="1" id="KW-0479">Metal-binding</keyword>
<feature type="domain" description="C2H2-type" evidence="9">
    <location>
        <begin position="96"/>
        <end position="123"/>
    </location>
</feature>
<dbReference type="KEGG" id="cmo:103504520"/>
<dbReference type="GO" id="GO:0000976">
    <property type="term" value="F:transcription cis-regulatory region binding"/>
    <property type="evidence" value="ECO:0007669"/>
    <property type="project" value="EnsemblPlants"/>
</dbReference>
<feature type="compositionally biased region" description="Low complexity" evidence="8">
    <location>
        <begin position="231"/>
        <end position="243"/>
    </location>
</feature>
<evidence type="ECO:0000256" key="7">
    <source>
        <dbReference type="PROSITE-ProRule" id="PRU00042"/>
    </source>
</evidence>
<dbReference type="GeneID" id="103504520"/>
<reference evidence="10" key="1">
    <citation type="submission" date="2023-03" db="UniProtKB">
        <authorList>
            <consortium name="EnsemblPlants"/>
        </authorList>
    </citation>
    <scope>IDENTIFICATION</scope>
</reference>
<feature type="region of interest" description="Disordered" evidence="8">
    <location>
        <begin position="1"/>
        <end position="44"/>
    </location>
</feature>
<accession>A0A1S3CSQ4</accession>
<dbReference type="OrthoDB" id="40579at2759"/>
<dbReference type="GO" id="GO:0003700">
    <property type="term" value="F:DNA-binding transcription factor activity"/>
    <property type="evidence" value="ECO:0007669"/>
    <property type="project" value="InterPro"/>
</dbReference>
<evidence type="ECO:0000256" key="5">
    <source>
        <dbReference type="ARBA" id="ARBA00023015"/>
    </source>
</evidence>
<feature type="region of interest" description="Disordered" evidence="8">
    <location>
        <begin position="116"/>
        <end position="146"/>
    </location>
</feature>
<dbReference type="InterPro" id="IPR036236">
    <property type="entry name" value="Znf_C2H2_sf"/>
</dbReference>
<evidence type="ECO:0000256" key="3">
    <source>
        <dbReference type="ARBA" id="ARBA00022771"/>
    </source>
</evidence>
<feature type="compositionally biased region" description="Low complexity" evidence="8">
    <location>
        <begin position="179"/>
        <end position="198"/>
    </location>
</feature>
<proteinExistence type="predicted"/>
<gene>
    <name evidence="12" type="primary">LOC103504520</name>
    <name evidence="10" type="synonym">103504520</name>
</gene>
<keyword evidence="11" id="KW-1185">Reference proteome</keyword>
<feature type="compositionally biased region" description="Polar residues" evidence="8">
    <location>
        <begin position="1"/>
        <end position="14"/>
    </location>
</feature>
<sequence length="264" mass="28603">MALQALNSPSSTFPLTDPSALDHHHHHHHDPWIKPSKPRSKRPRFDSDDEYLAFCLLMLARGRISRSDHHSTSTGDHSSYSPSSSPPPPPLLKLAYNCNVCNKSFSSYQALGGHKASHRKSDAGENNNVPPVVSTTLSNSTVGSGGSRTHQCSICFKCFPTGQALGGHKRRHYDGGSGNNTNSSPAAAAAAGSDGNGSTLTQTHHRNFDLNIPALPDLWPGFTAGNRQKKSQSQSQSYQIQDSTDQEVESPHPLKKPRLLLPME</sequence>